<evidence type="ECO:0008006" key="4">
    <source>
        <dbReference type="Google" id="ProtNLM"/>
    </source>
</evidence>
<sequence length="573" mass="64881">MARNIPKIQEFPADERYWRVDAFGAIIRNHNIPSEPFIQIIISPFVHNDLSSKEPKELASANAVNDDDRKSIQIGVGQLPFISIGSVWKNGFIQSFKSGTENVLYGVNIIDDNIKIINANHKIDGKYLIPPSFYKFGKEGLYSKLIAISSKGDPFGILIPVIEVIRFYYALSTHLSHAVFSGAFKHNINSLINPENSGNIEDESRCILHLRKQITDEEGWVIGRILNAKEAFEGANQPFDDILQNSINNIRWIHVASKFPFTGLTNLTARTKKILSITENGWRTLVLGLEHCTAPFPFENATFPRDNDNHREADPSKNLSFEDKKSAWLTPKNKESDGSKDLQNKRETNKECSTETITLPTNRFAAIEGKKPDKPTKEQCHYMSGIAAVQNDKDSDSLTTGQGHDKDSSAGRGNVIHQRVRSKSLPASFNYFRVAIELLNKKDAISAYVRSLNELIKYLPLTKSARYRQWAYLDSKTYCRRQVITANIEYQNCQYILLEFESRKGESFNVALISVTPGYQISDIGLNKLLGKLAYEKGVWAKISHLFSDIEVVTLKHTWTNEEQFSNAIFRKL</sequence>
<proteinExistence type="predicted"/>
<organism evidence="2 3">
    <name type="scientific">Colwellia psychrerythraea</name>
    <name type="common">Vibrio psychroerythus</name>
    <dbReference type="NCBI Taxonomy" id="28229"/>
    <lineage>
        <taxon>Bacteria</taxon>
        <taxon>Pseudomonadati</taxon>
        <taxon>Pseudomonadota</taxon>
        <taxon>Gammaproteobacteria</taxon>
        <taxon>Alteromonadales</taxon>
        <taxon>Colwelliaceae</taxon>
        <taxon>Colwellia</taxon>
    </lineage>
</organism>
<dbReference type="Proteomes" id="UP000243053">
    <property type="component" value="Unassembled WGS sequence"/>
</dbReference>
<evidence type="ECO:0000256" key="1">
    <source>
        <dbReference type="SAM" id="MobiDB-lite"/>
    </source>
</evidence>
<feature type="region of interest" description="Disordered" evidence="1">
    <location>
        <begin position="391"/>
        <end position="415"/>
    </location>
</feature>
<comment type="caution">
    <text evidence="2">The sequence shown here is derived from an EMBL/GenBank/DDBJ whole genome shotgun (WGS) entry which is preliminary data.</text>
</comment>
<accession>A0A1Y5ELA6</accession>
<name>A0A1Y5ELA6_COLPS</name>
<gene>
    <name evidence="2" type="ORF">A9Q75_07200</name>
</gene>
<evidence type="ECO:0000313" key="2">
    <source>
        <dbReference type="EMBL" id="OUR81685.1"/>
    </source>
</evidence>
<dbReference type="AlphaFoldDB" id="A0A1Y5ELA6"/>
<dbReference type="EMBL" id="MAAF01000044">
    <property type="protein sequence ID" value="OUR81685.1"/>
    <property type="molecule type" value="Genomic_DNA"/>
</dbReference>
<evidence type="ECO:0000313" key="3">
    <source>
        <dbReference type="Proteomes" id="UP000243053"/>
    </source>
</evidence>
<feature type="region of interest" description="Disordered" evidence="1">
    <location>
        <begin position="299"/>
        <end position="355"/>
    </location>
</feature>
<feature type="compositionally biased region" description="Basic and acidic residues" evidence="1">
    <location>
        <begin position="305"/>
        <end position="353"/>
    </location>
</feature>
<protein>
    <recommendedName>
        <fullName evidence="4">TnsE C-terminal domain-containing protein</fullName>
    </recommendedName>
</protein>
<reference evidence="3" key="1">
    <citation type="journal article" date="2017" name="Proc. Natl. Acad. Sci. U.S.A.">
        <title>Simulation of Deepwater Horizon oil plume reveals substrate specialization within a complex community of hydrocarbon degraders.</title>
        <authorList>
            <person name="Hu P."/>
            <person name="Dubinsky E.A."/>
            <person name="Probst A.J."/>
            <person name="Wang J."/>
            <person name="Sieber C.M.K."/>
            <person name="Tom L.M."/>
            <person name="Gardinali P."/>
            <person name="Banfield J.F."/>
            <person name="Atlas R.M."/>
            <person name="Andersen G.L."/>
        </authorList>
    </citation>
    <scope>NUCLEOTIDE SEQUENCE [LARGE SCALE GENOMIC DNA]</scope>
</reference>